<name>X0VPF4_9ZZZZ</name>
<feature type="non-terminal residue" evidence="1">
    <location>
        <position position="1"/>
    </location>
</feature>
<protein>
    <submittedName>
        <fullName evidence="1">Uncharacterized protein</fullName>
    </submittedName>
</protein>
<evidence type="ECO:0000313" key="1">
    <source>
        <dbReference type="EMBL" id="GAG14363.1"/>
    </source>
</evidence>
<accession>X0VPF4</accession>
<organism evidence="1">
    <name type="scientific">marine sediment metagenome</name>
    <dbReference type="NCBI Taxonomy" id="412755"/>
    <lineage>
        <taxon>unclassified sequences</taxon>
        <taxon>metagenomes</taxon>
        <taxon>ecological metagenomes</taxon>
    </lineage>
</organism>
<comment type="caution">
    <text evidence="1">The sequence shown here is derived from an EMBL/GenBank/DDBJ whole genome shotgun (WGS) entry which is preliminary data.</text>
</comment>
<gene>
    <name evidence="1" type="ORF">S01H1_59481</name>
</gene>
<dbReference type="EMBL" id="BARS01038904">
    <property type="protein sequence ID" value="GAG14363.1"/>
    <property type="molecule type" value="Genomic_DNA"/>
</dbReference>
<dbReference type="AlphaFoldDB" id="X0VPF4"/>
<sequence length="43" mass="4750">HLLLAEQTNNAPFSLKMEDVCRKATQEAKAVYQKATLSEMIGA</sequence>
<proteinExistence type="predicted"/>
<reference evidence="1" key="1">
    <citation type="journal article" date="2014" name="Front. Microbiol.">
        <title>High frequency of phylogenetically diverse reductive dehalogenase-homologous genes in deep subseafloor sedimentary metagenomes.</title>
        <authorList>
            <person name="Kawai M."/>
            <person name="Futagami T."/>
            <person name="Toyoda A."/>
            <person name="Takaki Y."/>
            <person name="Nishi S."/>
            <person name="Hori S."/>
            <person name="Arai W."/>
            <person name="Tsubouchi T."/>
            <person name="Morono Y."/>
            <person name="Uchiyama I."/>
            <person name="Ito T."/>
            <person name="Fujiyama A."/>
            <person name="Inagaki F."/>
            <person name="Takami H."/>
        </authorList>
    </citation>
    <scope>NUCLEOTIDE SEQUENCE</scope>
    <source>
        <strain evidence="1">Expedition CK06-06</strain>
    </source>
</reference>